<name>A0A0F4JF64_9ACTN</name>
<gene>
    <name evidence="1" type="ORF">VR44_17730</name>
</gene>
<comment type="caution">
    <text evidence="1">The sequence shown here is derived from an EMBL/GenBank/DDBJ whole genome shotgun (WGS) entry which is preliminary data.</text>
</comment>
<evidence type="ECO:0000313" key="1">
    <source>
        <dbReference type="EMBL" id="KJY31621.1"/>
    </source>
</evidence>
<sequence>MIDVTRPSYARMYDYLIGGTDNYPSDRRACAELLDIAPDMQQLAQANRAFLVRAVRYLAQTHGVRRFLDFGTGLPTRPNVHEVAQEVTPTASVVYIDNDPMVCAHGRMVLEEDLLTTAVVEADIRDPERIFSVPRVRRILADDRPVAALFVSVLHCLTDDDDPWLLVRDVAARLPAGSYLVISHIASDDATSREELSAFMKRTIGSWGRVRSTADIARFFDGSDLLEHPAPVEVSTWLPDTGLALRPAGADWIACGGVARIR</sequence>
<proteinExistence type="predicted"/>
<accession>A0A0F4JF64</accession>
<dbReference type="SUPFAM" id="SSF53335">
    <property type="entry name" value="S-adenosyl-L-methionine-dependent methyltransferases"/>
    <property type="match status" value="1"/>
</dbReference>
<reference evidence="1 2" key="1">
    <citation type="submission" date="2015-02" db="EMBL/GenBank/DDBJ databases">
        <authorList>
            <person name="Ju K.-S."/>
            <person name="Doroghazi J.R."/>
            <person name="Metcalf W."/>
        </authorList>
    </citation>
    <scope>NUCLEOTIDE SEQUENCE [LARGE SCALE GENOMIC DNA]</scope>
    <source>
        <strain evidence="1 2">NRRL ISP-5550</strain>
    </source>
</reference>
<dbReference type="PATRIC" id="fig|68223.7.peg.8043"/>
<evidence type="ECO:0000313" key="2">
    <source>
        <dbReference type="Proteomes" id="UP000033551"/>
    </source>
</evidence>
<keyword evidence="2" id="KW-1185">Reference proteome</keyword>
<protein>
    <recommendedName>
        <fullName evidence="3">SAM-dependent methyltransferase</fullName>
    </recommendedName>
</protein>
<dbReference type="Proteomes" id="UP000033551">
    <property type="component" value="Unassembled WGS sequence"/>
</dbReference>
<organism evidence="1 2">
    <name type="scientific">Streptomyces katrae</name>
    <dbReference type="NCBI Taxonomy" id="68223"/>
    <lineage>
        <taxon>Bacteria</taxon>
        <taxon>Bacillati</taxon>
        <taxon>Actinomycetota</taxon>
        <taxon>Actinomycetes</taxon>
        <taxon>Kitasatosporales</taxon>
        <taxon>Streptomycetaceae</taxon>
        <taxon>Streptomyces</taxon>
    </lineage>
</organism>
<dbReference type="RefSeq" id="WP_045948489.1">
    <property type="nucleotide sequence ID" value="NZ_JZWV01000479.1"/>
</dbReference>
<dbReference type="InterPro" id="IPR006764">
    <property type="entry name" value="SAM_dep_MeTrfase_SAV2177_type"/>
</dbReference>
<dbReference type="Pfam" id="PF04672">
    <property type="entry name" value="Methyltransf_19"/>
    <property type="match status" value="1"/>
</dbReference>
<dbReference type="Gene3D" id="3.40.50.150">
    <property type="entry name" value="Vaccinia Virus protein VP39"/>
    <property type="match status" value="1"/>
</dbReference>
<dbReference type="InterPro" id="IPR029063">
    <property type="entry name" value="SAM-dependent_MTases_sf"/>
</dbReference>
<evidence type="ECO:0008006" key="3">
    <source>
        <dbReference type="Google" id="ProtNLM"/>
    </source>
</evidence>
<dbReference type="PIRSF" id="PIRSF017393">
    <property type="entry name" value="MTase_SAV2177"/>
    <property type="match status" value="1"/>
</dbReference>
<dbReference type="EMBL" id="JZWV01000479">
    <property type="protein sequence ID" value="KJY31621.1"/>
    <property type="molecule type" value="Genomic_DNA"/>
</dbReference>
<dbReference type="OrthoDB" id="4134439at2"/>
<dbReference type="AlphaFoldDB" id="A0A0F4JF64"/>